<dbReference type="GO" id="GO:0004803">
    <property type="term" value="F:transposase activity"/>
    <property type="evidence" value="ECO:0007669"/>
    <property type="project" value="InterPro"/>
</dbReference>
<dbReference type="PANTHER" id="PTHR30007:SF0">
    <property type="entry name" value="TRANSPOSASE"/>
    <property type="match status" value="1"/>
</dbReference>
<dbReference type="InterPro" id="IPR025161">
    <property type="entry name" value="IS402-like_dom"/>
</dbReference>
<organism evidence="4 5">
    <name type="scientific">Hymenobacter psychrophilus</name>
    <dbReference type="NCBI Taxonomy" id="651662"/>
    <lineage>
        <taxon>Bacteria</taxon>
        <taxon>Pseudomonadati</taxon>
        <taxon>Bacteroidota</taxon>
        <taxon>Cytophagia</taxon>
        <taxon>Cytophagales</taxon>
        <taxon>Hymenobacteraceae</taxon>
        <taxon>Hymenobacter</taxon>
    </lineage>
</organism>
<gene>
    <name evidence="4" type="ORF">SAMN04488069_11057</name>
</gene>
<dbReference type="InterPro" id="IPR002559">
    <property type="entry name" value="Transposase_11"/>
</dbReference>
<proteinExistence type="predicted"/>
<evidence type="ECO:0000313" key="4">
    <source>
        <dbReference type="EMBL" id="SDY58181.1"/>
    </source>
</evidence>
<feature type="domain" description="Insertion element IS402-like" evidence="3">
    <location>
        <begin position="11"/>
        <end position="83"/>
    </location>
</feature>
<dbReference type="NCBIfam" id="NF033580">
    <property type="entry name" value="transpos_IS5_3"/>
    <property type="match status" value="1"/>
</dbReference>
<dbReference type="Pfam" id="PF13340">
    <property type="entry name" value="DUF4096"/>
    <property type="match status" value="1"/>
</dbReference>
<dbReference type="GO" id="GO:0006313">
    <property type="term" value="P:DNA transposition"/>
    <property type="evidence" value="ECO:0007669"/>
    <property type="project" value="InterPro"/>
</dbReference>
<evidence type="ECO:0000259" key="3">
    <source>
        <dbReference type="Pfam" id="PF13340"/>
    </source>
</evidence>
<evidence type="ECO:0000259" key="2">
    <source>
        <dbReference type="Pfam" id="PF01609"/>
    </source>
</evidence>
<evidence type="ECO:0000256" key="1">
    <source>
        <dbReference type="SAM" id="MobiDB-lite"/>
    </source>
</evidence>
<feature type="region of interest" description="Disordered" evidence="1">
    <location>
        <begin position="111"/>
        <end position="138"/>
    </location>
</feature>
<feature type="domain" description="Transposase IS4-like" evidence="2">
    <location>
        <begin position="101"/>
        <end position="262"/>
    </location>
</feature>
<dbReference type="EMBL" id="FNOV01000010">
    <property type="protein sequence ID" value="SDY58181.1"/>
    <property type="molecule type" value="Genomic_DNA"/>
</dbReference>
<dbReference type="OrthoDB" id="1270539at2"/>
<dbReference type="Pfam" id="PF01609">
    <property type="entry name" value="DDE_Tnp_1"/>
    <property type="match status" value="1"/>
</dbReference>
<dbReference type="RefSeq" id="WP_092741593.1">
    <property type="nucleotide sequence ID" value="NZ_FNOV01000010.1"/>
</dbReference>
<dbReference type="PANTHER" id="PTHR30007">
    <property type="entry name" value="PHP DOMAIN PROTEIN"/>
    <property type="match status" value="1"/>
</dbReference>
<dbReference type="GO" id="GO:0003677">
    <property type="term" value="F:DNA binding"/>
    <property type="evidence" value="ECO:0007669"/>
    <property type="project" value="InterPro"/>
</dbReference>
<name>A0A1H3L1C2_9BACT</name>
<sequence>MAQRSGYPSDVTDDEWTFVAPYLALVREEAPQRQHALRAVFNALRYLVKTGGGWRYLPHDLPPWPAVYQQWVRWRDNRCFEHMMADLRELARVLAGCEAESTAIILDSRTMQSPPESGARTGYDGAKRRKGSKGSKGSKVHVAVDTLGHLLAAVVTPANEPDRGQVDALCERVQQVTGQKVQVAYVDQGYTGENAEYAAAVHDIDLQVIVRPEGQTGFMLLPRRWVVERSFGWAARFRRLARDYERLALTMQQFHFLVFVTLLLAKGVFRATSP</sequence>
<accession>A0A1H3L1C2</accession>
<protein>
    <submittedName>
        <fullName evidence="4">Transposase</fullName>
    </submittedName>
</protein>
<dbReference type="AlphaFoldDB" id="A0A1H3L1C2"/>
<reference evidence="5" key="1">
    <citation type="submission" date="2016-10" db="EMBL/GenBank/DDBJ databases">
        <authorList>
            <person name="Varghese N."/>
            <person name="Submissions S."/>
        </authorList>
    </citation>
    <scope>NUCLEOTIDE SEQUENCE [LARGE SCALE GENOMIC DNA]</scope>
    <source>
        <strain evidence="5">CGMCC 1.8975</strain>
    </source>
</reference>
<evidence type="ECO:0000313" key="5">
    <source>
        <dbReference type="Proteomes" id="UP000199249"/>
    </source>
</evidence>
<keyword evidence="5" id="KW-1185">Reference proteome</keyword>
<dbReference type="Proteomes" id="UP000199249">
    <property type="component" value="Unassembled WGS sequence"/>
</dbReference>
<feature type="compositionally biased region" description="Basic residues" evidence="1">
    <location>
        <begin position="127"/>
        <end position="138"/>
    </location>
</feature>